<dbReference type="GO" id="GO:0046872">
    <property type="term" value="F:metal ion binding"/>
    <property type="evidence" value="ECO:0007669"/>
    <property type="project" value="UniProtKB-KW"/>
</dbReference>
<gene>
    <name evidence="3" type="ORF">MNBD_NITROSPINAE04-447</name>
</gene>
<sequence>MKKGVALFAHGSRDPRWKAPFVELEKRLSDRAPCDLTVKTAFLQDCEPNLFDVIGAMAKDGCAKITIVPMFLAVGAHAAKDFPEIAQKLRNSYADISFEWTEVIGQWDETQNALASVLADKLSD</sequence>
<dbReference type="InterPro" id="IPR002762">
    <property type="entry name" value="CbiX-like"/>
</dbReference>
<dbReference type="PANTHER" id="PTHR33542:SF3">
    <property type="entry name" value="SIROHYDROCHLORIN FERROCHELATASE, CHLOROPLASTIC"/>
    <property type="match status" value="1"/>
</dbReference>
<name>A0A3B1CCJ1_9ZZZZ</name>
<dbReference type="InterPro" id="IPR050963">
    <property type="entry name" value="Sirohydro_Cobaltochel/CbiX"/>
</dbReference>
<keyword evidence="1" id="KW-0479">Metal-binding</keyword>
<dbReference type="Pfam" id="PF01903">
    <property type="entry name" value="CbiX"/>
    <property type="match status" value="1"/>
</dbReference>
<dbReference type="PANTHER" id="PTHR33542">
    <property type="entry name" value="SIROHYDROCHLORIN FERROCHELATASE, CHLOROPLASTIC"/>
    <property type="match status" value="1"/>
</dbReference>
<proteinExistence type="predicted"/>
<organism evidence="3">
    <name type="scientific">hydrothermal vent metagenome</name>
    <dbReference type="NCBI Taxonomy" id="652676"/>
    <lineage>
        <taxon>unclassified sequences</taxon>
        <taxon>metagenomes</taxon>
        <taxon>ecological metagenomes</taxon>
    </lineage>
</organism>
<dbReference type="Gene3D" id="3.40.50.1400">
    <property type="match status" value="1"/>
</dbReference>
<dbReference type="EMBL" id="UOGA01000271">
    <property type="protein sequence ID" value="VAX24371.1"/>
    <property type="molecule type" value="Genomic_DNA"/>
</dbReference>
<dbReference type="GO" id="GO:0016829">
    <property type="term" value="F:lyase activity"/>
    <property type="evidence" value="ECO:0007669"/>
    <property type="project" value="UniProtKB-KW"/>
</dbReference>
<evidence type="ECO:0000256" key="2">
    <source>
        <dbReference type="ARBA" id="ARBA00023239"/>
    </source>
</evidence>
<protein>
    <recommendedName>
        <fullName evidence="4">Sirohydrochlorin cobaltochelatase</fullName>
    </recommendedName>
</protein>
<accession>A0A3B1CCJ1</accession>
<evidence type="ECO:0000256" key="1">
    <source>
        <dbReference type="ARBA" id="ARBA00022723"/>
    </source>
</evidence>
<evidence type="ECO:0008006" key="4">
    <source>
        <dbReference type="Google" id="ProtNLM"/>
    </source>
</evidence>
<dbReference type="AlphaFoldDB" id="A0A3B1CCJ1"/>
<keyword evidence="2" id="KW-0456">Lyase</keyword>
<reference evidence="3" key="1">
    <citation type="submission" date="2018-06" db="EMBL/GenBank/DDBJ databases">
        <authorList>
            <person name="Zhirakovskaya E."/>
        </authorList>
    </citation>
    <scope>NUCLEOTIDE SEQUENCE</scope>
</reference>
<evidence type="ECO:0000313" key="3">
    <source>
        <dbReference type="EMBL" id="VAX24371.1"/>
    </source>
</evidence>
<dbReference type="SUPFAM" id="SSF53800">
    <property type="entry name" value="Chelatase"/>
    <property type="match status" value="1"/>
</dbReference>
<dbReference type="CDD" id="cd03416">
    <property type="entry name" value="CbiX_SirB_N"/>
    <property type="match status" value="1"/>
</dbReference>